<dbReference type="Pfam" id="PF00480">
    <property type="entry name" value="ROK"/>
    <property type="match status" value="1"/>
</dbReference>
<proteinExistence type="inferred from homology"/>
<dbReference type="Gene3D" id="3.30.420.40">
    <property type="match status" value="2"/>
</dbReference>
<dbReference type="RefSeq" id="WP_086157174.1">
    <property type="nucleotide sequence ID" value="NZ_CP021121.1"/>
</dbReference>
<sequence>MSGPAGTTPHASSRAAVLDVIRAAGTISRVGLVKATGFTGATISTVVRRLIDDGLVLETGRAESTGGKRRVLLQLNQSSRFAVGVHLDHAGLTYVLTNLGGSVVARMSRAGVGTDDPPVVVARIATEVDALIDGAGIDRSRILGLGFVTPGPLDQTGGMPLTPPAMRHWEHFPLDRELGAAVGLPVVLENDATAAALGEHWSGDIGGTATFAALYMGTGIGAGLMINGVTYRGAGGNAGEIGHICVDVEGPECWCGARGCTEQLAGPGAVVGAALADPELVRSAGLTSTGERPRRIADFAAITRAALRGDPRARTLLERSARYLAVAARTLANIMDLEQLVLTGPSLAIAGSIYLPVVQEELDRSFFSRATHSVPVRLSRSAATAPAIGAAALVLQSELVPLREGLRLPDNLGDAEPSGQPAVR</sequence>
<dbReference type="PANTHER" id="PTHR18964">
    <property type="entry name" value="ROK (REPRESSOR, ORF, KINASE) FAMILY"/>
    <property type="match status" value="1"/>
</dbReference>
<accession>A0A1W7CTD5</accession>
<dbReference type="InterPro" id="IPR036390">
    <property type="entry name" value="WH_DNA-bd_sf"/>
</dbReference>
<evidence type="ECO:0000256" key="1">
    <source>
        <dbReference type="ARBA" id="ARBA00006479"/>
    </source>
</evidence>
<dbReference type="OrthoDB" id="4083144at2"/>
<reference evidence="2 3" key="1">
    <citation type="submission" date="2017-05" db="EMBL/GenBank/DDBJ databases">
        <title>Complete genome sequence of Streptomyces sp. SCSIO 03032 revealed the diverse biosynthetic pathways for its bioactive secondary metabolites.</title>
        <authorList>
            <person name="Ma L."/>
            <person name="Zhu Y."/>
            <person name="Zhang W."/>
            <person name="Zhang G."/>
            <person name="Tian X."/>
            <person name="Zhang S."/>
            <person name="Zhang C."/>
        </authorList>
    </citation>
    <scope>NUCLEOTIDE SEQUENCE [LARGE SCALE GENOMIC DNA]</scope>
    <source>
        <strain evidence="2 3">SCSIO 03032</strain>
    </source>
</reference>
<dbReference type="InterPro" id="IPR000600">
    <property type="entry name" value="ROK"/>
</dbReference>
<dbReference type="EMBL" id="CP021121">
    <property type="protein sequence ID" value="ARQ67650.1"/>
    <property type="molecule type" value="Genomic_DNA"/>
</dbReference>
<dbReference type="InterPro" id="IPR036388">
    <property type="entry name" value="WH-like_DNA-bd_sf"/>
</dbReference>
<evidence type="ECO:0000313" key="3">
    <source>
        <dbReference type="Proteomes" id="UP000194218"/>
    </source>
</evidence>
<keyword evidence="2" id="KW-0418">Kinase</keyword>
<dbReference type="AlphaFoldDB" id="A0A1W7CTD5"/>
<dbReference type="Gene3D" id="1.10.10.10">
    <property type="entry name" value="Winged helix-like DNA-binding domain superfamily/Winged helix DNA-binding domain"/>
    <property type="match status" value="1"/>
</dbReference>
<dbReference type="PROSITE" id="PS01125">
    <property type="entry name" value="ROK"/>
    <property type="match status" value="1"/>
</dbReference>
<dbReference type="SUPFAM" id="SSF46785">
    <property type="entry name" value="Winged helix' DNA-binding domain"/>
    <property type="match status" value="1"/>
</dbReference>
<dbReference type="Proteomes" id="UP000194218">
    <property type="component" value="Chromosome"/>
</dbReference>
<gene>
    <name evidence="2" type="ORF">CAG99_01325</name>
</gene>
<dbReference type="PANTHER" id="PTHR18964:SF173">
    <property type="entry name" value="GLUCOKINASE"/>
    <property type="match status" value="1"/>
</dbReference>
<keyword evidence="2" id="KW-0808">Transferase</keyword>
<dbReference type="SUPFAM" id="SSF53067">
    <property type="entry name" value="Actin-like ATPase domain"/>
    <property type="match status" value="1"/>
</dbReference>
<dbReference type="InterPro" id="IPR049874">
    <property type="entry name" value="ROK_cs"/>
</dbReference>
<keyword evidence="3" id="KW-1185">Reference proteome</keyword>
<dbReference type="GO" id="GO:0016301">
    <property type="term" value="F:kinase activity"/>
    <property type="evidence" value="ECO:0007669"/>
    <property type="project" value="UniProtKB-KW"/>
</dbReference>
<evidence type="ECO:0000313" key="2">
    <source>
        <dbReference type="EMBL" id="ARQ67650.1"/>
    </source>
</evidence>
<organism evidence="2 3">
    <name type="scientific">Streptomyces marincola</name>
    <dbReference type="NCBI Taxonomy" id="2878388"/>
    <lineage>
        <taxon>Bacteria</taxon>
        <taxon>Bacillati</taxon>
        <taxon>Actinomycetota</taxon>
        <taxon>Actinomycetes</taxon>
        <taxon>Kitasatosporales</taxon>
        <taxon>Streptomycetaceae</taxon>
        <taxon>Streptomyces</taxon>
    </lineage>
</organism>
<dbReference type="InterPro" id="IPR043129">
    <property type="entry name" value="ATPase_NBD"/>
</dbReference>
<name>A0A1W7CTD5_9ACTN</name>
<dbReference type="KEGG" id="smao:CAG99_01325"/>
<comment type="similarity">
    <text evidence="1">Belongs to the ROK (NagC/XylR) family.</text>
</comment>
<protein>
    <submittedName>
        <fullName evidence="2">Sugar kinase</fullName>
    </submittedName>
</protein>